<dbReference type="AlphaFoldDB" id="A0A183JE32"/>
<dbReference type="WBParaSite" id="SCUD_0000094401-mRNA-1">
    <property type="protein sequence ID" value="SCUD_0000094401-mRNA-1"/>
    <property type="gene ID" value="SCUD_0000094401"/>
</dbReference>
<protein>
    <submittedName>
        <fullName evidence="1 3">Uncharacterized protein</fullName>
    </submittedName>
</protein>
<gene>
    <name evidence="1" type="ORF">SCUD_LOCUS945</name>
</gene>
<evidence type="ECO:0000313" key="2">
    <source>
        <dbReference type="Proteomes" id="UP000279833"/>
    </source>
</evidence>
<sequence>MADEQKTKCLPTVYFWNVRLQNSTYISLRLVQKAFPNENCPMNE</sequence>
<dbReference type="EMBL" id="UZAK01000704">
    <property type="protein sequence ID" value="VDO64690.1"/>
    <property type="molecule type" value="Genomic_DNA"/>
</dbReference>
<evidence type="ECO:0000313" key="1">
    <source>
        <dbReference type="EMBL" id="VDO64690.1"/>
    </source>
</evidence>
<proteinExistence type="predicted"/>
<reference evidence="1 2" key="2">
    <citation type="submission" date="2018-11" db="EMBL/GenBank/DDBJ databases">
        <authorList>
            <consortium name="Pathogen Informatics"/>
        </authorList>
    </citation>
    <scope>NUCLEOTIDE SEQUENCE [LARGE SCALE GENOMIC DNA]</scope>
    <source>
        <strain evidence="1">Dakar</strain>
        <strain evidence="2">Dakar, Senegal</strain>
    </source>
</reference>
<accession>A0A183JE32</accession>
<evidence type="ECO:0000313" key="3">
    <source>
        <dbReference type="WBParaSite" id="SCUD_0000094401-mRNA-1"/>
    </source>
</evidence>
<dbReference type="Proteomes" id="UP000279833">
    <property type="component" value="Unassembled WGS sequence"/>
</dbReference>
<organism evidence="3">
    <name type="scientific">Schistosoma curassoni</name>
    <dbReference type="NCBI Taxonomy" id="6186"/>
    <lineage>
        <taxon>Eukaryota</taxon>
        <taxon>Metazoa</taxon>
        <taxon>Spiralia</taxon>
        <taxon>Lophotrochozoa</taxon>
        <taxon>Platyhelminthes</taxon>
        <taxon>Trematoda</taxon>
        <taxon>Digenea</taxon>
        <taxon>Strigeidida</taxon>
        <taxon>Schistosomatoidea</taxon>
        <taxon>Schistosomatidae</taxon>
        <taxon>Schistosoma</taxon>
    </lineage>
</organism>
<name>A0A183JE32_9TREM</name>
<keyword evidence="2" id="KW-1185">Reference proteome</keyword>
<reference evidence="3" key="1">
    <citation type="submission" date="2016-06" db="UniProtKB">
        <authorList>
            <consortium name="WormBaseParasite"/>
        </authorList>
    </citation>
    <scope>IDENTIFICATION</scope>
</reference>